<dbReference type="GO" id="GO:0030488">
    <property type="term" value="P:tRNA methylation"/>
    <property type="evidence" value="ECO:0007669"/>
    <property type="project" value="TreeGrafter"/>
</dbReference>
<dbReference type="SUPFAM" id="SSF53335">
    <property type="entry name" value="S-adenosyl-L-methionine-dependent methyltransferases"/>
    <property type="match status" value="1"/>
</dbReference>
<dbReference type="AlphaFoldDB" id="A0A1H3SYV2"/>
<evidence type="ECO:0000259" key="1">
    <source>
        <dbReference type="Pfam" id="PF01170"/>
    </source>
</evidence>
<evidence type="ECO:0000313" key="2">
    <source>
        <dbReference type="EMBL" id="SDZ42259.1"/>
    </source>
</evidence>
<dbReference type="Gene3D" id="3.40.50.150">
    <property type="entry name" value="Vaccinia Virus protein VP39"/>
    <property type="match status" value="1"/>
</dbReference>
<dbReference type="STRING" id="1503961.SAMN05421736_11290"/>
<evidence type="ECO:0000313" key="3">
    <source>
        <dbReference type="Proteomes" id="UP000198935"/>
    </source>
</evidence>
<accession>A0A1H3SYV2</accession>
<protein>
    <submittedName>
        <fullName evidence="2">23S rRNA G2445 N2-methylase RlmL</fullName>
    </submittedName>
</protein>
<gene>
    <name evidence="2" type="ORF">SAMN05421736_11290</name>
</gene>
<sequence length="339" mass="39079">MHMDYFATVLPGLEDILIEEIQEKLYATKVIKRTRGKVFIRTALNIEQLKELKIADNLYLLISKLDIGLHRSHLDQLRDQMFHLNLKPFLKKGTSYHVNTSRKGNHNYSRFEAAKTAMDGIKQRYPHTKKSINRRPDVNFRLDIDEQEGLFSLKRTNASYRFRRTDRHFSAAALLPTVAHAMVWLSHPDEEDVFIDPCCGSGTVLSERLSYPFTYIGGGDINRQALEVANENLMDTLVEIIHWDARQLDFANSSIDKVVTNLPFGRQITQEEEIDLINREIINEIARVLKEHGKAVILSEGWDEIVKVAQSSHLQILKSYPLSLKGLHPTIYVFEKLKI</sequence>
<dbReference type="Pfam" id="PF01170">
    <property type="entry name" value="UPF0020"/>
    <property type="match status" value="1"/>
</dbReference>
<dbReference type="PANTHER" id="PTHR14911">
    <property type="entry name" value="THUMP DOMAIN-CONTAINING"/>
    <property type="match status" value="1"/>
</dbReference>
<dbReference type="InterPro" id="IPR000241">
    <property type="entry name" value="RlmKL-like_Mtase"/>
</dbReference>
<keyword evidence="3" id="KW-1185">Reference proteome</keyword>
<dbReference type="CDD" id="cd02440">
    <property type="entry name" value="AdoMet_MTases"/>
    <property type="match status" value="1"/>
</dbReference>
<dbReference type="PANTHER" id="PTHR14911:SF13">
    <property type="entry name" value="TRNA (GUANINE(6)-N2)-METHYLTRANSFERASE THUMP3"/>
    <property type="match status" value="1"/>
</dbReference>
<dbReference type="Gene3D" id="3.30.2130.30">
    <property type="match status" value="1"/>
</dbReference>
<dbReference type="EMBL" id="FNPI01000012">
    <property type="protein sequence ID" value="SDZ42259.1"/>
    <property type="molecule type" value="Genomic_DNA"/>
</dbReference>
<dbReference type="GO" id="GO:0016423">
    <property type="term" value="F:tRNA (guanine) methyltransferase activity"/>
    <property type="evidence" value="ECO:0007669"/>
    <property type="project" value="TreeGrafter"/>
</dbReference>
<keyword evidence="2" id="KW-0808">Transferase</keyword>
<feature type="domain" description="Ribosomal RNA large subunit methyltransferase K/L-like methyltransferase" evidence="1">
    <location>
        <begin position="165"/>
        <end position="327"/>
    </location>
</feature>
<dbReference type="CDD" id="cd11715">
    <property type="entry name" value="THUMP_AdoMetMT"/>
    <property type="match status" value="1"/>
</dbReference>
<dbReference type="Proteomes" id="UP000198935">
    <property type="component" value="Unassembled WGS sequence"/>
</dbReference>
<name>A0A1H3SYV2_9BACI</name>
<proteinExistence type="predicted"/>
<reference evidence="3" key="1">
    <citation type="submission" date="2016-10" db="EMBL/GenBank/DDBJ databases">
        <authorList>
            <person name="Varghese N."/>
            <person name="Submissions S."/>
        </authorList>
    </citation>
    <scope>NUCLEOTIDE SEQUENCE [LARGE SCALE GENOMIC DNA]</scope>
    <source>
        <strain evidence="3">SP</strain>
    </source>
</reference>
<organism evidence="2 3">
    <name type="scientific">Evansella caseinilytica</name>
    <dbReference type="NCBI Taxonomy" id="1503961"/>
    <lineage>
        <taxon>Bacteria</taxon>
        <taxon>Bacillati</taxon>
        <taxon>Bacillota</taxon>
        <taxon>Bacilli</taxon>
        <taxon>Bacillales</taxon>
        <taxon>Bacillaceae</taxon>
        <taxon>Evansella</taxon>
    </lineage>
</organism>
<dbReference type="InterPro" id="IPR029063">
    <property type="entry name" value="SAM-dependent_MTases_sf"/>
</dbReference>
<keyword evidence="2" id="KW-0489">Methyltransferase</keyword>